<comment type="caution">
    <text evidence="1">The sequence shown here is derived from an EMBL/GenBank/DDBJ whole genome shotgun (WGS) entry which is preliminary data.</text>
</comment>
<evidence type="ECO:0000313" key="1">
    <source>
        <dbReference type="EMBL" id="ROS43735.1"/>
    </source>
</evidence>
<gene>
    <name evidence="1" type="ORF">EDD35_6155</name>
</gene>
<organism evidence="1 2">
    <name type="scientific">Amycolatopsis thermoflava</name>
    <dbReference type="NCBI Taxonomy" id="84480"/>
    <lineage>
        <taxon>Bacteria</taxon>
        <taxon>Bacillati</taxon>
        <taxon>Actinomycetota</taxon>
        <taxon>Actinomycetes</taxon>
        <taxon>Pseudonocardiales</taxon>
        <taxon>Pseudonocardiaceae</taxon>
        <taxon>Amycolatopsis</taxon>
        <taxon>Amycolatopsis methanolica group</taxon>
    </lineage>
</organism>
<dbReference type="AlphaFoldDB" id="A0A3N2H6H7"/>
<name>A0A3N2H6H7_9PSEU</name>
<protein>
    <recommendedName>
        <fullName evidence="3">MarR family transcriptional regulator</fullName>
    </recommendedName>
</protein>
<sequence length="124" mass="13593">MDPLDKPIGFWLKHVDNLLEDGLTRVLADRGLTRRHWQALNTSRHGADALEVFDGAAEARADLVARGWITADGALTDEGRAARGEIAERVRRFRELSVAGLTKDQYADAVRALATMAGNLEAAR</sequence>
<dbReference type="SUPFAM" id="SSF46785">
    <property type="entry name" value="Winged helix' DNA-binding domain"/>
    <property type="match status" value="1"/>
</dbReference>
<dbReference type="Proteomes" id="UP000274843">
    <property type="component" value="Unassembled WGS sequence"/>
</dbReference>
<keyword evidence="2" id="KW-1185">Reference proteome</keyword>
<dbReference type="EMBL" id="RKHY01000001">
    <property type="protein sequence ID" value="ROS43735.1"/>
    <property type="molecule type" value="Genomic_DNA"/>
</dbReference>
<accession>A0A3N2H6H7</accession>
<dbReference type="RefSeq" id="WP_123685894.1">
    <property type="nucleotide sequence ID" value="NZ_RKHY01000001.1"/>
</dbReference>
<reference evidence="1 2" key="1">
    <citation type="submission" date="2018-11" db="EMBL/GenBank/DDBJ databases">
        <title>Sequencing the genomes of 1000 actinobacteria strains.</title>
        <authorList>
            <person name="Klenk H.-P."/>
        </authorList>
    </citation>
    <scope>NUCLEOTIDE SEQUENCE [LARGE SCALE GENOMIC DNA]</scope>
    <source>
        <strain evidence="1 2">DSM 44348</strain>
    </source>
</reference>
<proteinExistence type="predicted"/>
<dbReference type="InterPro" id="IPR036390">
    <property type="entry name" value="WH_DNA-bd_sf"/>
</dbReference>
<evidence type="ECO:0008006" key="3">
    <source>
        <dbReference type="Google" id="ProtNLM"/>
    </source>
</evidence>
<evidence type="ECO:0000313" key="2">
    <source>
        <dbReference type="Proteomes" id="UP000274843"/>
    </source>
</evidence>
<dbReference type="InterPro" id="IPR036388">
    <property type="entry name" value="WH-like_DNA-bd_sf"/>
</dbReference>
<dbReference type="Gene3D" id="1.10.10.10">
    <property type="entry name" value="Winged helix-like DNA-binding domain superfamily/Winged helix DNA-binding domain"/>
    <property type="match status" value="1"/>
</dbReference>
<dbReference type="GeneID" id="301847423"/>